<evidence type="ECO:0000256" key="2">
    <source>
        <dbReference type="ARBA" id="ARBA00022525"/>
    </source>
</evidence>
<dbReference type="HOGENOM" id="CLU_006087_5_2_1"/>
<evidence type="ECO:0000256" key="5">
    <source>
        <dbReference type="PIRSR" id="PIRSR619791-2"/>
    </source>
</evidence>
<dbReference type="PANTHER" id="PTHR11475">
    <property type="entry name" value="OXIDASE/PEROXIDASE"/>
    <property type="match status" value="1"/>
</dbReference>
<dbReference type="Pfam" id="PF03098">
    <property type="entry name" value="An_peroxidase"/>
    <property type="match status" value="2"/>
</dbReference>
<evidence type="ECO:0000256" key="3">
    <source>
        <dbReference type="ARBA" id="ARBA00022729"/>
    </source>
</evidence>
<dbReference type="PRINTS" id="PR00457">
    <property type="entry name" value="ANPEROXIDASE"/>
</dbReference>
<dbReference type="GO" id="GO:0046872">
    <property type="term" value="F:metal ion binding"/>
    <property type="evidence" value="ECO:0007669"/>
    <property type="project" value="UniProtKB-KW"/>
</dbReference>
<dbReference type="FunFam" id="1.10.640.10:FF:000003">
    <property type="entry name" value="chorion peroxidase"/>
    <property type="match status" value="1"/>
</dbReference>
<dbReference type="GO" id="GO:0005576">
    <property type="term" value="C:extracellular region"/>
    <property type="evidence" value="ECO:0007669"/>
    <property type="project" value="UniProtKB-SubCell"/>
</dbReference>
<dbReference type="PROSITE" id="PS50292">
    <property type="entry name" value="PEROXIDASE_3"/>
    <property type="match status" value="1"/>
</dbReference>
<comment type="subcellular location">
    <subcellularLocation>
        <location evidence="1">Secreted</location>
    </subcellularLocation>
</comment>
<dbReference type="SUPFAM" id="SSF48113">
    <property type="entry name" value="Heme-dependent peroxidases"/>
    <property type="match status" value="1"/>
</dbReference>
<evidence type="ECO:0000256" key="4">
    <source>
        <dbReference type="ARBA" id="ARBA00023180"/>
    </source>
</evidence>
<feature type="binding site" description="axial binding residue" evidence="5">
    <location>
        <position position="414"/>
    </location>
    <ligand>
        <name>heme b</name>
        <dbReference type="ChEBI" id="CHEBI:60344"/>
    </ligand>
    <ligandPart>
        <name>Fe</name>
        <dbReference type="ChEBI" id="CHEBI:18248"/>
    </ligandPart>
</feature>
<reference evidence="6 7" key="1">
    <citation type="journal article" date="2013" name="Nature">
        <title>Insights into bilaterian evolution from three spiralian genomes.</title>
        <authorList>
            <person name="Simakov O."/>
            <person name="Marletaz F."/>
            <person name="Cho S.J."/>
            <person name="Edsinger-Gonzales E."/>
            <person name="Havlak P."/>
            <person name="Hellsten U."/>
            <person name="Kuo D.H."/>
            <person name="Larsson T."/>
            <person name="Lv J."/>
            <person name="Arendt D."/>
            <person name="Savage R."/>
            <person name="Osoegawa K."/>
            <person name="de Jong P."/>
            <person name="Grimwood J."/>
            <person name="Chapman J.A."/>
            <person name="Shapiro H."/>
            <person name="Aerts A."/>
            <person name="Otillar R.P."/>
            <person name="Terry A.Y."/>
            <person name="Boore J.L."/>
            <person name="Grigoriev I.V."/>
            <person name="Lindberg D.R."/>
            <person name="Seaver E.C."/>
            <person name="Weisblat D.A."/>
            <person name="Putnam N.H."/>
            <person name="Rokhsar D.S."/>
        </authorList>
    </citation>
    <scope>NUCLEOTIDE SEQUENCE [LARGE SCALE GENOMIC DNA]</scope>
</reference>
<keyword evidence="2" id="KW-0964">Secreted</keyword>
<keyword evidence="7" id="KW-1185">Reference proteome</keyword>
<dbReference type="PANTHER" id="PTHR11475:SF4">
    <property type="entry name" value="CHORION PEROXIDASE"/>
    <property type="match status" value="1"/>
</dbReference>
<keyword evidence="5" id="KW-0479">Metal-binding</keyword>
<keyword evidence="5" id="KW-0408">Iron</keyword>
<evidence type="ECO:0000256" key="1">
    <source>
        <dbReference type="ARBA" id="ARBA00004613"/>
    </source>
</evidence>
<accession>V4ACH6</accession>
<dbReference type="GO" id="GO:0004601">
    <property type="term" value="F:peroxidase activity"/>
    <property type="evidence" value="ECO:0007669"/>
    <property type="project" value="InterPro"/>
</dbReference>
<dbReference type="OrthoDB" id="823504at2759"/>
<dbReference type="STRING" id="225164.V4ACH6"/>
<gene>
    <name evidence="6" type="ORF">LOTGIDRAFT_163527</name>
</gene>
<dbReference type="InterPro" id="IPR010255">
    <property type="entry name" value="Haem_peroxidase_sf"/>
</dbReference>
<dbReference type="Proteomes" id="UP000030746">
    <property type="component" value="Unassembled WGS sequence"/>
</dbReference>
<dbReference type="AlphaFoldDB" id="V4ACH6"/>
<dbReference type="Gene3D" id="1.10.640.10">
    <property type="entry name" value="Haem peroxidase domain superfamily, animal type"/>
    <property type="match status" value="1"/>
</dbReference>
<dbReference type="GO" id="GO:0020037">
    <property type="term" value="F:heme binding"/>
    <property type="evidence" value="ECO:0007669"/>
    <property type="project" value="InterPro"/>
</dbReference>
<evidence type="ECO:0000313" key="6">
    <source>
        <dbReference type="EMBL" id="ESO91011.1"/>
    </source>
</evidence>
<dbReference type="OMA" id="DHAMKFD"/>
<dbReference type="InterPro" id="IPR019791">
    <property type="entry name" value="Haem_peroxidase_animal"/>
</dbReference>
<evidence type="ECO:0008006" key="8">
    <source>
        <dbReference type="Google" id="ProtNLM"/>
    </source>
</evidence>
<protein>
    <recommendedName>
        <fullName evidence="8">Peroxidase</fullName>
    </recommendedName>
</protein>
<organism evidence="6 7">
    <name type="scientific">Lottia gigantea</name>
    <name type="common">Giant owl limpet</name>
    <dbReference type="NCBI Taxonomy" id="225164"/>
    <lineage>
        <taxon>Eukaryota</taxon>
        <taxon>Metazoa</taxon>
        <taxon>Spiralia</taxon>
        <taxon>Lophotrochozoa</taxon>
        <taxon>Mollusca</taxon>
        <taxon>Gastropoda</taxon>
        <taxon>Patellogastropoda</taxon>
        <taxon>Lottioidea</taxon>
        <taxon>Lottiidae</taxon>
        <taxon>Lottia</taxon>
    </lineage>
</organism>
<dbReference type="GO" id="GO:0006979">
    <property type="term" value="P:response to oxidative stress"/>
    <property type="evidence" value="ECO:0007669"/>
    <property type="project" value="InterPro"/>
</dbReference>
<dbReference type="CTD" id="20239445"/>
<dbReference type="KEGG" id="lgi:LOTGIDRAFT_163527"/>
<proteinExistence type="predicted"/>
<dbReference type="CDD" id="cd09823">
    <property type="entry name" value="peroxinectin_like"/>
    <property type="match status" value="1"/>
</dbReference>
<sequence>MKSTGLGYGMGTQFYYNLSGLVQDNPAPRRFSLHQKQPSFHQEPFFPQGHPFQQQGFGLNQDVHQMPRTPFPHHLFKRQAPVDPEYFNQEAFSKDFLGSKDFPSESGFSQDFGSDFQGGFGDQCSDKPVKCSSTKRYRDYNGLCNNINNPYWGSTMQPLNRMLAPNYMDNANGGDLKCCDGVSLTNRFPLHDHVFKGGPCYPIYIPDGDRHFSRSCMNFVRSQAHAKRQACKQGPREQMNIVTSFLDASAIYSAKDSGANDLRSKQRGRLRTQQYDLLPTDEQNKDCVKDTDVESCFKSGEKRVNEHPGLATLHTMFHREHNRICGWLSRYNPHWGDERVYQEARKISGAMLQHITYSEWLPILLGNNYMSQYGLHVDSAASFDGFGPRNWYYDDKQNPRIINAFAAAAFRIGHTLIPRRFTIGNERIELRKLFNRPKFLYQQEGLGVGMVGEGLVDDALQFPDRFINIELTDHLFEDLNNKSMDLASLNINRGRDHGLPPYNEFRDYCGLAKFTGFNEMKDGNVFASVYRHVDDIDLFSGGIAESSVSDGLAGPTLGCIIATQFRAIKYGDRYWYENPDSTLGFTRNQLREIKRVTMARMMCDDTNVNVMQPKAFIQPSFNNPKVACNQIPAMDFSHWAEVQK</sequence>
<dbReference type="EMBL" id="KB202284">
    <property type="protein sequence ID" value="ESO91011.1"/>
    <property type="molecule type" value="Genomic_DNA"/>
</dbReference>
<keyword evidence="3" id="KW-0732">Signal</keyword>
<dbReference type="RefSeq" id="XP_009058282.1">
    <property type="nucleotide sequence ID" value="XM_009060034.1"/>
</dbReference>
<name>V4ACH6_LOTGI</name>
<dbReference type="InterPro" id="IPR037120">
    <property type="entry name" value="Haem_peroxidase_sf_animal"/>
</dbReference>
<evidence type="ECO:0000313" key="7">
    <source>
        <dbReference type="Proteomes" id="UP000030746"/>
    </source>
</evidence>
<keyword evidence="5" id="KW-0349">Heme</keyword>
<keyword evidence="4" id="KW-0325">Glycoprotein</keyword>
<dbReference type="GeneID" id="20239445"/>